<dbReference type="HOGENOM" id="CLU_051335_1_0_5"/>
<keyword evidence="2" id="KW-0614">Plasmid</keyword>
<dbReference type="AlphaFoldDB" id="Q98P08"/>
<dbReference type="SUPFAM" id="SSF50346">
    <property type="entry name" value="PRC-barrel domain"/>
    <property type="match status" value="2"/>
</dbReference>
<sequence>MAHGSRAIVRWGLLSTLRTASNFSLELGKAARKVSVGRAVGRWLQRAGVVGTSISAFRCDASSCRPVRATGRACDDNERITTMSYKSLATATALATLVASGAFAANVVTAAPADTNAATTAAVAPNGSLVSKIIGATVYNGTDANAQTIGKVNDVLLAKDGKAQSLIIGVGGFLGIGEKNVAFDFNKAQWAEKDGKRWLVIKTTKEDLQAQPNFDTKAYDPTLASNTPPASTTVVTDSTTTAAVDKTALTAVPIDKIRAEDLVGTTVYGANDAKVGKIGDVVLTGDKKVDAVLIDVGGFLGIGAKEVAVGMDNLKFMTDKSGNKYLYTNFTKEQFNAQPAYEKGSYANARDKQRMIAN</sequence>
<dbReference type="KEGG" id="mlo:mlr9657"/>
<accession>Q98P08</accession>
<dbReference type="PANTHER" id="PTHR36505:SF1">
    <property type="entry name" value="BLR1072 PROTEIN"/>
    <property type="match status" value="1"/>
</dbReference>
<protein>
    <submittedName>
        <fullName evidence="2">Mlr9657 protein</fullName>
    </submittedName>
</protein>
<evidence type="ECO:0000313" key="3">
    <source>
        <dbReference type="Proteomes" id="UP000000552"/>
    </source>
</evidence>
<feature type="domain" description="PRC-barrel" evidence="1">
    <location>
        <begin position="128"/>
        <end position="208"/>
    </location>
</feature>
<dbReference type="eggNOG" id="COG3861">
    <property type="taxonomic scope" value="Bacteria"/>
</dbReference>
<geneLocation type="plasmid" evidence="2 3">
    <name>pMLb</name>
</geneLocation>
<proteinExistence type="predicted"/>
<dbReference type="Proteomes" id="UP000000552">
    <property type="component" value="Plasmid pMLb"/>
</dbReference>
<reference evidence="2 3" key="1">
    <citation type="journal article" date="2000" name="DNA Res.">
        <title>Complete genome structure of the nitrogen-fixing symbiotic bacterium Mesorhizobium loti.</title>
        <authorList>
            <person name="Kaneko T."/>
            <person name="Nakamura Y."/>
            <person name="Sato S."/>
            <person name="Asamizu E."/>
            <person name="Kato T."/>
            <person name="Sasamoto S."/>
            <person name="Watanabe A."/>
            <person name="Idesawa K."/>
            <person name="Ishikawa A."/>
            <person name="Kawashima K."/>
            <person name="Kimura T."/>
            <person name="Kishida Y."/>
            <person name="Kiyokawa C."/>
            <person name="Kohara M."/>
            <person name="Matsumoto M."/>
            <person name="Matsuno A."/>
            <person name="Mochizuki Y."/>
            <person name="Nakayama S."/>
            <person name="Nakazaki N."/>
            <person name="Shimpo S."/>
            <person name="Sugimoto M."/>
            <person name="Takeuchi C."/>
            <person name="Yamada M."/>
            <person name="Tabata S."/>
        </authorList>
    </citation>
    <scope>NUCLEOTIDE SEQUENCE [LARGE SCALE GENOMIC DNA]</scope>
    <source>
        <strain evidence="3">LMG 29417 / CECT 9101 / MAFF 303099</strain>
        <plasmid evidence="2 3">pMLb</plasmid>
    </source>
</reference>
<dbReference type="InterPro" id="IPR027275">
    <property type="entry name" value="PRC-brl_dom"/>
</dbReference>
<dbReference type="Pfam" id="PF05239">
    <property type="entry name" value="PRC"/>
    <property type="match status" value="2"/>
</dbReference>
<organism evidence="2 3">
    <name type="scientific">Mesorhizobium japonicum (strain LMG 29417 / CECT 9101 / MAFF 303099)</name>
    <name type="common">Mesorhizobium loti (strain MAFF 303099)</name>
    <dbReference type="NCBI Taxonomy" id="266835"/>
    <lineage>
        <taxon>Bacteria</taxon>
        <taxon>Pseudomonadati</taxon>
        <taxon>Pseudomonadota</taxon>
        <taxon>Alphaproteobacteria</taxon>
        <taxon>Hyphomicrobiales</taxon>
        <taxon>Phyllobacteriaceae</taxon>
        <taxon>Mesorhizobium</taxon>
    </lineage>
</organism>
<dbReference type="PANTHER" id="PTHR36505">
    <property type="entry name" value="BLR1072 PROTEIN"/>
    <property type="match status" value="1"/>
</dbReference>
<name>Q98P08_RHILO</name>
<feature type="domain" description="PRC-barrel" evidence="1">
    <location>
        <begin position="255"/>
        <end position="334"/>
    </location>
</feature>
<gene>
    <name evidence="2" type="ordered locus">mlr9657</name>
</gene>
<evidence type="ECO:0000313" key="2">
    <source>
        <dbReference type="EMBL" id="BAB54847.1"/>
    </source>
</evidence>
<dbReference type="EMBL" id="AP003017">
    <property type="protein sequence ID" value="BAB54847.1"/>
    <property type="molecule type" value="Genomic_DNA"/>
</dbReference>
<evidence type="ECO:0000259" key="1">
    <source>
        <dbReference type="Pfam" id="PF05239"/>
    </source>
</evidence>
<dbReference type="InterPro" id="IPR011033">
    <property type="entry name" value="PRC_barrel-like_sf"/>
</dbReference>
<dbReference type="Gene3D" id="2.30.30.240">
    <property type="entry name" value="PRC-barrel domain"/>
    <property type="match status" value="2"/>
</dbReference>